<dbReference type="AlphaFoldDB" id="A0A1J5Q9C6"/>
<proteinExistence type="predicted"/>
<gene>
    <name evidence="2" type="primary">ydaF_9</name>
    <name evidence="2" type="ORF">GALL_384660</name>
</gene>
<dbReference type="PROSITE" id="PS51186">
    <property type="entry name" value="GNAT"/>
    <property type="match status" value="1"/>
</dbReference>
<accession>A0A1J5Q9C6</accession>
<sequence>MIQQLVVRQWQIADAEELQAAIIESREHLKPFMPWAEAAAAMDIVQRREFVAGWMTNQEERNFGIWRGARLVAVMGLHARIAPDGIEIGYWVRASEINRGIATFGARELTKIAFMDPAITHVEIHHDSANLASGRVPEKLGYTFIVELDREPDAPSASGKHKIWRVSREEWAKND</sequence>
<name>A0A1J5Q9C6_9ZZZZ</name>
<comment type="caution">
    <text evidence="2">The sequence shown here is derived from an EMBL/GenBank/DDBJ whole genome shotgun (WGS) entry which is preliminary data.</text>
</comment>
<dbReference type="InterPro" id="IPR016181">
    <property type="entry name" value="Acyl_CoA_acyltransferase"/>
</dbReference>
<dbReference type="EMBL" id="MLJW01001159">
    <property type="protein sequence ID" value="OIQ79794.1"/>
    <property type="molecule type" value="Genomic_DNA"/>
</dbReference>
<keyword evidence="2" id="KW-0808">Transferase</keyword>
<dbReference type="SUPFAM" id="SSF55729">
    <property type="entry name" value="Acyl-CoA N-acyltransferases (Nat)"/>
    <property type="match status" value="1"/>
</dbReference>
<keyword evidence="2" id="KW-0012">Acyltransferase</keyword>
<dbReference type="Gene3D" id="3.40.630.30">
    <property type="match status" value="1"/>
</dbReference>
<protein>
    <submittedName>
        <fullName evidence="2">Putative ribosomal N-acetyltransferase YdaF</fullName>
        <ecNumber evidence="2">2.3.1.-</ecNumber>
    </submittedName>
</protein>
<dbReference type="InterPro" id="IPR051531">
    <property type="entry name" value="N-acetyltransferase"/>
</dbReference>
<feature type="domain" description="N-acetyltransferase" evidence="1">
    <location>
        <begin position="5"/>
        <end position="169"/>
    </location>
</feature>
<dbReference type="PANTHER" id="PTHR43792:SF1">
    <property type="entry name" value="N-ACETYLTRANSFERASE DOMAIN-CONTAINING PROTEIN"/>
    <property type="match status" value="1"/>
</dbReference>
<dbReference type="PANTHER" id="PTHR43792">
    <property type="entry name" value="GNAT FAMILY, PUTATIVE (AFU_ORTHOLOGUE AFUA_3G00765)-RELATED-RELATED"/>
    <property type="match status" value="1"/>
</dbReference>
<organism evidence="2">
    <name type="scientific">mine drainage metagenome</name>
    <dbReference type="NCBI Taxonomy" id="410659"/>
    <lineage>
        <taxon>unclassified sequences</taxon>
        <taxon>metagenomes</taxon>
        <taxon>ecological metagenomes</taxon>
    </lineage>
</organism>
<dbReference type="EC" id="2.3.1.-" evidence="2"/>
<dbReference type="Pfam" id="PF13302">
    <property type="entry name" value="Acetyltransf_3"/>
    <property type="match status" value="1"/>
</dbReference>
<evidence type="ECO:0000313" key="2">
    <source>
        <dbReference type="EMBL" id="OIQ79794.1"/>
    </source>
</evidence>
<reference evidence="2" key="1">
    <citation type="submission" date="2016-10" db="EMBL/GenBank/DDBJ databases">
        <title>Sequence of Gallionella enrichment culture.</title>
        <authorList>
            <person name="Poehlein A."/>
            <person name="Muehling M."/>
            <person name="Daniel R."/>
        </authorList>
    </citation>
    <scope>NUCLEOTIDE SEQUENCE</scope>
</reference>
<evidence type="ECO:0000259" key="1">
    <source>
        <dbReference type="PROSITE" id="PS51186"/>
    </source>
</evidence>
<dbReference type="InterPro" id="IPR000182">
    <property type="entry name" value="GNAT_dom"/>
</dbReference>
<dbReference type="GO" id="GO:0016747">
    <property type="term" value="F:acyltransferase activity, transferring groups other than amino-acyl groups"/>
    <property type="evidence" value="ECO:0007669"/>
    <property type="project" value="InterPro"/>
</dbReference>